<dbReference type="Pfam" id="PF00079">
    <property type="entry name" value="Serpin"/>
    <property type="match status" value="1"/>
</dbReference>
<protein>
    <submittedName>
        <fullName evidence="2">SERPIN domain-containing protein</fullName>
    </submittedName>
</protein>
<comment type="caution">
    <text evidence="2">The sequence shown here is derived from an EMBL/GenBank/DDBJ whole genome shotgun (WGS) entry which is preliminary data.</text>
</comment>
<dbReference type="InterPro" id="IPR023796">
    <property type="entry name" value="Serpin_dom"/>
</dbReference>
<proteinExistence type="predicted"/>
<dbReference type="InterPro" id="IPR042185">
    <property type="entry name" value="Serpin_sf_2"/>
</dbReference>
<dbReference type="Proteomes" id="UP000605970">
    <property type="component" value="Unassembled WGS sequence"/>
</dbReference>
<name>A0A8S9ZLK6_9BILA</name>
<organism evidence="2 3">
    <name type="scientific">Meloidogyne graminicola</name>
    <dbReference type="NCBI Taxonomy" id="189291"/>
    <lineage>
        <taxon>Eukaryota</taxon>
        <taxon>Metazoa</taxon>
        <taxon>Ecdysozoa</taxon>
        <taxon>Nematoda</taxon>
        <taxon>Chromadorea</taxon>
        <taxon>Rhabditida</taxon>
        <taxon>Tylenchina</taxon>
        <taxon>Tylenchomorpha</taxon>
        <taxon>Tylenchoidea</taxon>
        <taxon>Meloidogynidae</taxon>
        <taxon>Meloidogyninae</taxon>
        <taxon>Meloidogyne</taxon>
    </lineage>
</organism>
<dbReference type="OrthoDB" id="429145at2759"/>
<feature type="domain" description="Serpin" evidence="1">
    <location>
        <begin position="9"/>
        <end position="58"/>
    </location>
</feature>
<dbReference type="AlphaFoldDB" id="A0A8S9ZLK6"/>
<accession>A0A8S9ZLK6</accession>
<dbReference type="EMBL" id="JABEBT010000063">
    <property type="protein sequence ID" value="KAF7634181.1"/>
    <property type="molecule type" value="Genomic_DNA"/>
</dbReference>
<evidence type="ECO:0000259" key="1">
    <source>
        <dbReference type="Pfam" id="PF00079"/>
    </source>
</evidence>
<keyword evidence="3" id="KW-1185">Reference proteome</keyword>
<dbReference type="SUPFAM" id="SSF56574">
    <property type="entry name" value="Serpins"/>
    <property type="match status" value="1"/>
</dbReference>
<evidence type="ECO:0000313" key="3">
    <source>
        <dbReference type="Proteomes" id="UP000605970"/>
    </source>
</evidence>
<reference evidence="2" key="1">
    <citation type="journal article" date="2020" name="Ecol. Evol.">
        <title>Genome structure and content of the rice root-knot nematode (Meloidogyne graminicola).</title>
        <authorList>
            <person name="Phan N.T."/>
            <person name="Danchin E.G.J."/>
            <person name="Klopp C."/>
            <person name="Perfus-Barbeoch L."/>
            <person name="Kozlowski D.K."/>
            <person name="Koutsovoulos G.D."/>
            <person name="Lopez-Roques C."/>
            <person name="Bouchez O."/>
            <person name="Zahm M."/>
            <person name="Besnard G."/>
            <person name="Bellafiore S."/>
        </authorList>
    </citation>
    <scope>NUCLEOTIDE SEQUENCE</scope>
    <source>
        <strain evidence="2">VN-18</strain>
    </source>
</reference>
<dbReference type="InterPro" id="IPR036186">
    <property type="entry name" value="Serpin_sf"/>
</dbReference>
<gene>
    <name evidence="2" type="ORF">Mgra_00006478</name>
</gene>
<sequence>MFNVFLNANLNEEGTEAAAATAIEITRKSLPPPRPRFNADHPFAFMLVNKGNEILFNGIFKG</sequence>
<dbReference type="Gene3D" id="2.30.39.10">
    <property type="entry name" value="Alpha-1-antitrypsin, domain 1"/>
    <property type="match status" value="1"/>
</dbReference>
<evidence type="ECO:0000313" key="2">
    <source>
        <dbReference type="EMBL" id="KAF7634181.1"/>
    </source>
</evidence>